<evidence type="ECO:0000256" key="2">
    <source>
        <dbReference type="ARBA" id="ARBA00012722"/>
    </source>
</evidence>
<evidence type="ECO:0000256" key="15">
    <source>
        <dbReference type="HAMAP-Rule" id="MF_01588"/>
    </source>
</evidence>
<dbReference type="Gene3D" id="1.10.150.20">
    <property type="entry name" value="5' to 3' exonuclease, C-terminal subdomain"/>
    <property type="match status" value="2"/>
</dbReference>
<dbReference type="NCBIfam" id="TIGR00575">
    <property type="entry name" value="dnlj"/>
    <property type="match status" value="1"/>
</dbReference>
<dbReference type="Gene3D" id="2.40.50.140">
    <property type="entry name" value="Nucleic acid-binding proteins"/>
    <property type="match status" value="1"/>
</dbReference>
<feature type="binding site" evidence="15">
    <location>
        <position position="422"/>
    </location>
    <ligand>
        <name>Zn(2+)</name>
        <dbReference type="ChEBI" id="CHEBI:29105"/>
    </ligand>
</feature>
<dbReference type="InterPro" id="IPR013840">
    <property type="entry name" value="DNAligase_N"/>
</dbReference>
<dbReference type="FunFam" id="1.10.150.20:FF:000007">
    <property type="entry name" value="DNA ligase"/>
    <property type="match status" value="1"/>
</dbReference>
<dbReference type="PROSITE" id="PS50172">
    <property type="entry name" value="BRCT"/>
    <property type="match status" value="1"/>
</dbReference>
<feature type="domain" description="BRCT" evidence="16">
    <location>
        <begin position="586"/>
        <end position="663"/>
    </location>
</feature>
<evidence type="ECO:0000256" key="12">
    <source>
        <dbReference type="ARBA" id="ARBA00023211"/>
    </source>
</evidence>
<dbReference type="CDD" id="cd17748">
    <property type="entry name" value="BRCT_DNA_ligase_like"/>
    <property type="match status" value="1"/>
</dbReference>
<keyword evidence="7 15" id="KW-0227">DNA damage</keyword>
<evidence type="ECO:0000313" key="18">
    <source>
        <dbReference type="Proteomes" id="UP000037043"/>
    </source>
</evidence>
<dbReference type="FunFam" id="2.40.50.140:FF:000012">
    <property type="entry name" value="DNA ligase"/>
    <property type="match status" value="1"/>
</dbReference>
<dbReference type="SUPFAM" id="SSF47781">
    <property type="entry name" value="RuvA domain 2-like"/>
    <property type="match status" value="1"/>
</dbReference>
<organism evidence="17 18">
    <name type="scientific">Clostridium homopropionicum DSM 5847</name>
    <dbReference type="NCBI Taxonomy" id="1121318"/>
    <lineage>
        <taxon>Bacteria</taxon>
        <taxon>Bacillati</taxon>
        <taxon>Bacillota</taxon>
        <taxon>Clostridia</taxon>
        <taxon>Eubacteriales</taxon>
        <taxon>Clostridiaceae</taxon>
        <taxon>Clostridium</taxon>
    </lineage>
</organism>
<dbReference type="SMART" id="SM00292">
    <property type="entry name" value="BRCT"/>
    <property type="match status" value="1"/>
</dbReference>
<feature type="active site" description="N6-AMP-lysine intermediate" evidence="15">
    <location>
        <position position="122"/>
    </location>
</feature>
<keyword evidence="6 15" id="KW-0479">Metal-binding</keyword>
<dbReference type="RefSeq" id="WP_052222608.1">
    <property type="nucleotide sequence ID" value="NZ_LHUR01000042.1"/>
</dbReference>
<dbReference type="Proteomes" id="UP000037043">
    <property type="component" value="Unassembled WGS sequence"/>
</dbReference>
<dbReference type="Pfam" id="PF14520">
    <property type="entry name" value="HHH_5"/>
    <property type="match status" value="1"/>
</dbReference>
<dbReference type="GO" id="GO:0003911">
    <property type="term" value="F:DNA ligase (NAD+) activity"/>
    <property type="evidence" value="ECO:0007669"/>
    <property type="project" value="UniProtKB-UniRule"/>
</dbReference>
<dbReference type="PATRIC" id="fig|1121318.3.peg.3152"/>
<dbReference type="InterPro" id="IPR033136">
    <property type="entry name" value="DNA_ligase_CS"/>
</dbReference>
<dbReference type="Pfam" id="PF01653">
    <property type="entry name" value="DNA_ligase_aden"/>
    <property type="match status" value="1"/>
</dbReference>
<evidence type="ECO:0000256" key="8">
    <source>
        <dbReference type="ARBA" id="ARBA00022833"/>
    </source>
</evidence>
<comment type="cofactor">
    <cofactor evidence="15">
        <name>Mg(2+)</name>
        <dbReference type="ChEBI" id="CHEBI:18420"/>
    </cofactor>
    <cofactor evidence="15">
        <name>Mn(2+)</name>
        <dbReference type="ChEBI" id="CHEBI:29035"/>
    </cofactor>
</comment>
<sequence>MEDKKQRIFHLVEELNKLAYEYYTLDNPSVSDKEYDEKYDELVRLEEETKMILPYSPTQRVGGMVLAEFKKYRHKGKLLSLGKAQNIGELRDWHSKNLKAVEAYNLSNEDKLPQIRYIVTKKFDGLTINCTYDNEGILIKGASRGTGEIGEDITAQVKTIKTIPLKIDNNAVIEVHGEAIMTKEAFEEYNKVAATPLKNLRNGAAGALRNLNIKETARRNLSAFFYDIGYNEGEPFETYFDMLNFIKDKGLPVDDYYKVCYTSEKIEKEIDYINSIRYDLNYDIDGVVIAIDHIKTREIIGYTVKFPKWAIAYKFEAQEATTKLLDVEWNVGRSGRVSPTALLEPVDIGGVTVKRATLNNMDDINRKGVKIGSTVFLRRSNDVIPEIMGVVENEEDTKEICPPKNCPYCGSEVIQEGVHYFCENSLSCKPQLVKSIVHFASREAMNISGFSEKTAEQLFEELNIKSISDLYRIQKEDLLKLERFGEKKANNLLEAIEKSKKCDLPSFVYALGIPNVGKKTSVDLVKRFKTLENIINAKFHELISVEEVGDIIAKSIIEFFKNSKILSSINELIELGVEPYFKEEKVEENVFNGKTVVVTGSLETYSRNEIKEKLQSLGAKVSGSVSKNTDYVLVGKEPGSKYDKALELNIKIINEEDFQRMLN</sequence>
<feature type="binding site" evidence="15">
    <location>
        <position position="144"/>
    </location>
    <ligand>
        <name>NAD(+)</name>
        <dbReference type="ChEBI" id="CHEBI:57540"/>
    </ligand>
</feature>
<gene>
    <name evidence="15 17" type="primary">ligA</name>
    <name evidence="17" type="ORF">CLHOM_31550</name>
</gene>
<keyword evidence="9 15" id="KW-0460">Magnesium</keyword>
<dbReference type="InterPro" id="IPR036420">
    <property type="entry name" value="BRCT_dom_sf"/>
</dbReference>
<keyword evidence="18" id="KW-1185">Reference proteome</keyword>
<protein>
    <recommendedName>
        <fullName evidence="3 15">DNA ligase</fullName>
        <ecNumber evidence="2 15">6.5.1.2</ecNumber>
    </recommendedName>
    <alternativeName>
        <fullName evidence="15">Polydeoxyribonucleotide synthase [NAD(+)]</fullName>
    </alternativeName>
</protein>
<feature type="binding site" evidence="15">
    <location>
        <begin position="80"/>
        <end position="81"/>
    </location>
    <ligand>
        <name>NAD(+)</name>
        <dbReference type="ChEBI" id="CHEBI:57540"/>
    </ligand>
</feature>
<dbReference type="InterPro" id="IPR013839">
    <property type="entry name" value="DNAligase_adenylation"/>
</dbReference>
<feature type="binding site" evidence="15">
    <location>
        <position position="409"/>
    </location>
    <ligand>
        <name>Zn(2+)</name>
        <dbReference type="ChEBI" id="CHEBI:29105"/>
    </ligand>
</feature>
<feature type="binding site" evidence="15">
    <location>
        <position position="314"/>
    </location>
    <ligand>
        <name>NAD(+)</name>
        <dbReference type="ChEBI" id="CHEBI:57540"/>
    </ligand>
</feature>
<evidence type="ECO:0000256" key="1">
    <source>
        <dbReference type="ARBA" id="ARBA00004067"/>
    </source>
</evidence>
<evidence type="ECO:0000256" key="10">
    <source>
        <dbReference type="ARBA" id="ARBA00023027"/>
    </source>
</evidence>
<dbReference type="HAMAP" id="MF_01588">
    <property type="entry name" value="DNA_ligase_A"/>
    <property type="match status" value="1"/>
</dbReference>
<dbReference type="InterPro" id="IPR001357">
    <property type="entry name" value="BRCT_dom"/>
</dbReference>
<dbReference type="InterPro" id="IPR003583">
    <property type="entry name" value="Hlx-hairpin-Hlx_DNA-bd_motif"/>
</dbReference>
<dbReference type="GO" id="GO:0046872">
    <property type="term" value="F:metal ion binding"/>
    <property type="evidence" value="ECO:0007669"/>
    <property type="project" value="UniProtKB-KW"/>
</dbReference>
<feature type="binding site" evidence="15">
    <location>
        <position position="178"/>
    </location>
    <ligand>
        <name>NAD(+)</name>
        <dbReference type="ChEBI" id="CHEBI:57540"/>
    </ligand>
</feature>
<dbReference type="InterPro" id="IPR001679">
    <property type="entry name" value="DNA_ligase"/>
</dbReference>
<dbReference type="NCBIfam" id="NF005932">
    <property type="entry name" value="PRK07956.1"/>
    <property type="match status" value="1"/>
</dbReference>
<dbReference type="FunFam" id="3.40.50.10190:FF:000054">
    <property type="entry name" value="DNA ligase"/>
    <property type="match status" value="1"/>
</dbReference>
<evidence type="ECO:0000256" key="13">
    <source>
        <dbReference type="ARBA" id="ARBA00034005"/>
    </source>
</evidence>
<keyword evidence="8 15" id="KW-0862">Zinc</keyword>
<comment type="catalytic activity">
    <reaction evidence="13 15">
        <text>NAD(+) + (deoxyribonucleotide)n-3'-hydroxyl + 5'-phospho-(deoxyribonucleotide)m = (deoxyribonucleotide)n+m + AMP + beta-nicotinamide D-nucleotide.</text>
        <dbReference type="EC" id="6.5.1.2"/>
    </reaction>
</comment>
<dbReference type="Pfam" id="PF00533">
    <property type="entry name" value="BRCT"/>
    <property type="match status" value="1"/>
</dbReference>
<dbReference type="GO" id="GO:0003677">
    <property type="term" value="F:DNA binding"/>
    <property type="evidence" value="ECO:0007669"/>
    <property type="project" value="InterPro"/>
</dbReference>
<dbReference type="SMART" id="SM00278">
    <property type="entry name" value="HhH1"/>
    <property type="match status" value="3"/>
</dbReference>
<evidence type="ECO:0000256" key="9">
    <source>
        <dbReference type="ARBA" id="ARBA00022842"/>
    </source>
</evidence>
<dbReference type="PIRSF" id="PIRSF001604">
    <property type="entry name" value="LigA"/>
    <property type="match status" value="1"/>
</dbReference>
<comment type="caution">
    <text evidence="17">The sequence shown here is derived from an EMBL/GenBank/DDBJ whole genome shotgun (WGS) entry which is preliminary data.</text>
</comment>
<name>A0A0L6Z633_9CLOT</name>
<proteinExistence type="inferred from homology"/>
<evidence type="ECO:0000259" key="16">
    <source>
        <dbReference type="PROSITE" id="PS50172"/>
    </source>
</evidence>
<dbReference type="PROSITE" id="PS01056">
    <property type="entry name" value="DNA_LIGASE_N2"/>
    <property type="match status" value="1"/>
</dbReference>
<dbReference type="STRING" id="36844.SAMN04488501_101329"/>
<dbReference type="PANTHER" id="PTHR23389">
    <property type="entry name" value="CHROMOSOME TRANSMISSION FIDELITY FACTOR 18"/>
    <property type="match status" value="1"/>
</dbReference>
<evidence type="ECO:0000256" key="5">
    <source>
        <dbReference type="ARBA" id="ARBA00022705"/>
    </source>
</evidence>
<keyword evidence="5 15" id="KW-0235">DNA replication</keyword>
<evidence type="ECO:0000256" key="14">
    <source>
        <dbReference type="ARBA" id="ARBA00060881"/>
    </source>
</evidence>
<dbReference type="EC" id="6.5.1.2" evidence="2 15"/>
<dbReference type="Gene3D" id="3.30.470.30">
    <property type="entry name" value="DNA ligase/mRNA capping enzyme"/>
    <property type="match status" value="1"/>
</dbReference>
<dbReference type="GO" id="GO:0006260">
    <property type="term" value="P:DNA replication"/>
    <property type="evidence" value="ECO:0007669"/>
    <property type="project" value="UniProtKB-KW"/>
</dbReference>
<keyword evidence="4 15" id="KW-0436">Ligase</keyword>
<dbReference type="Pfam" id="PF12826">
    <property type="entry name" value="HHH_2"/>
    <property type="match status" value="1"/>
</dbReference>
<dbReference type="InterPro" id="IPR012340">
    <property type="entry name" value="NA-bd_OB-fold"/>
</dbReference>
<dbReference type="EMBL" id="LHUR01000042">
    <property type="protein sequence ID" value="KOA18258.1"/>
    <property type="molecule type" value="Genomic_DNA"/>
</dbReference>
<evidence type="ECO:0000256" key="6">
    <source>
        <dbReference type="ARBA" id="ARBA00022723"/>
    </source>
</evidence>
<feature type="binding site" evidence="15">
    <location>
        <begin position="32"/>
        <end position="36"/>
    </location>
    <ligand>
        <name>NAD(+)</name>
        <dbReference type="ChEBI" id="CHEBI:57540"/>
    </ligand>
</feature>
<keyword evidence="11 15" id="KW-0234">DNA repair</keyword>
<dbReference type="GO" id="GO:0006281">
    <property type="term" value="P:DNA repair"/>
    <property type="evidence" value="ECO:0007669"/>
    <property type="project" value="UniProtKB-KW"/>
</dbReference>
<evidence type="ECO:0000256" key="3">
    <source>
        <dbReference type="ARBA" id="ARBA00013308"/>
    </source>
</evidence>
<dbReference type="InterPro" id="IPR004150">
    <property type="entry name" value="NAD_DNA_ligase_OB"/>
</dbReference>
<dbReference type="SUPFAM" id="SSF52113">
    <property type="entry name" value="BRCT domain"/>
    <property type="match status" value="1"/>
</dbReference>
<evidence type="ECO:0000256" key="7">
    <source>
        <dbReference type="ARBA" id="ARBA00022763"/>
    </source>
</evidence>
<feature type="binding site" evidence="15">
    <location>
        <position position="428"/>
    </location>
    <ligand>
        <name>Zn(2+)</name>
        <dbReference type="ChEBI" id="CHEBI:29105"/>
    </ligand>
</feature>
<dbReference type="SUPFAM" id="SSF56091">
    <property type="entry name" value="DNA ligase/mRNA capping enzyme, catalytic domain"/>
    <property type="match status" value="1"/>
</dbReference>
<dbReference type="GO" id="GO:0005829">
    <property type="term" value="C:cytosol"/>
    <property type="evidence" value="ECO:0007669"/>
    <property type="project" value="TreeGrafter"/>
</dbReference>
<comment type="function">
    <text evidence="1 15">DNA ligase that catalyzes the formation of phosphodiester linkages between 5'-phosphoryl and 3'-hydroxyl groups in double-stranded DNA using NAD as a coenzyme and as the energy source for the reaction. It is essential for DNA replication and repair of damaged DNA.</text>
</comment>
<dbReference type="SUPFAM" id="SSF50249">
    <property type="entry name" value="Nucleic acid-binding proteins"/>
    <property type="match status" value="1"/>
</dbReference>
<keyword evidence="12 15" id="KW-0464">Manganese</keyword>
<keyword evidence="10 15" id="KW-0520">NAD</keyword>
<comment type="similarity">
    <text evidence="14 15">Belongs to the NAD-dependent DNA ligase family. LigA subfamily.</text>
</comment>
<accession>A0A0L6Z633</accession>
<dbReference type="Pfam" id="PF03120">
    <property type="entry name" value="OB_DNA_ligase"/>
    <property type="match status" value="1"/>
</dbReference>
<dbReference type="AlphaFoldDB" id="A0A0L6Z633"/>
<dbReference type="InterPro" id="IPR010994">
    <property type="entry name" value="RuvA_2-like"/>
</dbReference>
<evidence type="ECO:0000256" key="4">
    <source>
        <dbReference type="ARBA" id="ARBA00022598"/>
    </source>
</evidence>
<dbReference type="InterPro" id="IPR041663">
    <property type="entry name" value="DisA/LigA_HHH"/>
</dbReference>
<comment type="caution">
    <text evidence="15">Lacks conserved residue(s) required for the propagation of feature annotation.</text>
</comment>
<evidence type="ECO:0000313" key="17">
    <source>
        <dbReference type="EMBL" id="KOA18258.1"/>
    </source>
</evidence>
<dbReference type="PANTHER" id="PTHR23389:SF9">
    <property type="entry name" value="DNA LIGASE"/>
    <property type="match status" value="1"/>
</dbReference>
<dbReference type="Gene3D" id="3.40.50.10190">
    <property type="entry name" value="BRCT domain"/>
    <property type="match status" value="1"/>
</dbReference>
<dbReference type="Gene3D" id="1.10.287.610">
    <property type="entry name" value="Helix hairpin bin"/>
    <property type="match status" value="1"/>
</dbReference>
<reference evidence="18" key="1">
    <citation type="submission" date="2015-08" db="EMBL/GenBank/DDBJ databases">
        <title>Genome sequence of the strict anaerobe Clostridium homopropionicum LuHBu1 (DSM 5847T).</title>
        <authorList>
            <person name="Poehlein A."/>
            <person name="Beck M."/>
            <person name="Schiel-Bengelsdorf B."/>
            <person name="Bengelsdorf F.R."/>
            <person name="Daniel R."/>
            <person name="Duerre P."/>
        </authorList>
    </citation>
    <scope>NUCLEOTIDE SEQUENCE [LARGE SCALE GENOMIC DNA]</scope>
    <source>
        <strain evidence="18">DSM 5847</strain>
    </source>
</reference>
<evidence type="ECO:0000256" key="11">
    <source>
        <dbReference type="ARBA" id="ARBA00023204"/>
    </source>
</evidence>
<feature type="binding site" evidence="15">
    <location>
        <position position="406"/>
    </location>
    <ligand>
        <name>Zn(2+)</name>
        <dbReference type="ChEBI" id="CHEBI:29105"/>
    </ligand>
</feature>
<dbReference type="CDD" id="cd00114">
    <property type="entry name" value="LIGANc"/>
    <property type="match status" value="1"/>
</dbReference>
<dbReference type="SMART" id="SM00532">
    <property type="entry name" value="LIGANc"/>
    <property type="match status" value="1"/>
</dbReference>